<keyword evidence="5" id="KW-0235">DNA replication</keyword>
<dbReference type="InterPro" id="IPR050238">
    <property type="entry name" value="DNA_Rep/Repair_Clamp_Loader"/>
</dbReference>
<evidence type="ECO:0000313" key="10">
    <source>
        <dbReference type="EMBL" id="SPX59746.1"/>
    </source>
</evidence>
<reference evidence="9 11" key="1">
    <citation type="submission" date="2015-11" db="EMBL/GenBank/DDBJ databases">
        <title>Genomic analysis of 38 Legionella species identifies large and diverse effector repertoires.</title>
        <authorList>
            <person name="Burstein D."/>
            <person name="Amaro F."/>
            <person name="Zusman T."/>
            <person name="Lifshitz Z."/>
            <person name="Cohen O."/>
            <person name="Gilbert J.A."/>
            <person name="Pupko T."/>
            <person name="Shuman H.A."/>
            <person name="Segal G."/>
        </authorList>
    </citation>
    <scope>NUCLEOTIDE SEQUENCE [LARGE SCALE GENOMIC DNA]</scope>
    <source>
        <strain evidence="9 11">WO-44C</strain>
    </source>
</reference>
<dbReference type="EMBL" id="LNYB01000022">
    <property type="protein sequence ID" value="KTD02695.1"/>
    <property type="molecule type" value="Genomic_DNA"/>
</dbReference>
<dbReference type="EMBL" id="UASS01000002">
    <property type="protein sequence ID" value="SPX59746.1"/>
    <property type="molecule type" value="Genomic_DNA"/>
</dbReference>
<dbReference type="PANTHER" id="PTHR11669:SF8">
    <property type="entry name" value="DNA POLYMERASE III SUBUNIT DELTA"/>
    <property type="match status" value="1"/>
</dbReference>
<dbReference type="GO" id="GO:0003677">
    <property type="term" value="F:DNA binding"/>
    <property type="evidence" value="ECO:0007669"/>
    <property type="project" value="InterPro"/>
</dbReference>
<dbReference type="Gene3D" id="3.40.50.300">
    <property type="entry name" value="P-loop containing nucleotide triphosphate hydrolases"/>
    <property type="match status" value="1"/>
</dbReference>
<dbReference type="InterPro" id="IPR015199">
    <property type="entry name" value="DNA_pol_III_delta_C"/>
</dbReference>
<protein>
    <recommendedName>
        <fullName evidence="2">DNA polymerase III subunit delta'</fullName>
        <ecNumber evidence="1">2.7.7.7</ecNumber>
    </recommendedName>
</protein>
<evidence type="ECO:0000256" key="6">
    <source>
        <dbReference type="ARBA" id="ARBA00022932"/>
    </source>
</evidence>
<dbReference type="Pfam" id="PF09115">
    <property type="entry name" value="DNApol3-delta_C"/>
    <property type="match status" value="1"/>
</dbReference>
<evidence type="ECO:0000313" key="9">
    <source>
        <dbReference type="EMBL" id="KTD02695.1"/>
    </source>
</evidence>
<sequence length="306" mass="34686">MPPKTLELLPAHTEQWAQLQKNLARQCLHHALLLVAPQHGAVSDFADRMAAAILCPNAKQPCGECKSCHLVTLDEHPDLCYLQPDKAGGAIKIEQIRDIQALLYTSPQLGNHRVVLIHPAEKMNVAAANALLKLLEEPPDGVIFILLAEQVSTILPTILSRCQLWRFPSTEILHSDYLSLGEGYTTDSERGKLFSQLPVILQDLLALMGNKISVCSLAAKWLSYEINDLLWLVYLINAQMINYRLNNFQYEKSWTLALHQLASHFHPLVLFRQLDELNRLSKKLNQNISMNQTLILENLLFEYKKK</sequence>
<evidence type="ECO:0000256" key="5">
    <source>
        <dbReference type="ARBA" id="ARBA00022705"/>
    </source>
</evidence>
<evidence type="ECO:0000313" key="11">
    <source>
        <dbReference type="Proteomes" id="UP000054698"/>
    </source>
</evidence>
<evidence type="ECO:0000256" key="4">
    <source>
        <dbReference type="ARBA" id="ARBA00022695"/>
    </source>
</evidence>
<evidence type="ECO:0000256" key="1">
    <source>
        <dbReference type="ARBA" id="ARBA00012417"/>
    </source>
</evidence>
<organism evidence="9 11">
    <name type="scientific">Legionella feeleii</name>
    <dbReference type="NCBI Taxonomy" id="453"/>
    <lineage>
        <taxon>Bacteria</taxon>
        <taxon>Pseudomonadati</taxon>
        <taxon>Pseudomonadota</taxon>
        <taxon>Gammaproteobacteria</taxon>
        <taxon>Legionellales</taxon>
        <taxon>Legionellaceae</taxon>
        <taxon>Legionella</taxon>
    </lineage>
</organism>
<evidence type="ECO:0000256" key="3">
    <source>
        <dbReference type="ARBA" id="ARBA00022679"/>
    </source>
</evidence>
<feature type="domain" description="DNA polymerase III delta subunit C-terminal" evidence="8">
    <location>
        <begin position="201"/>
        <end position="303"/>
    </location>
</feature>
<dbReference type="SUPFAM" id="SSF52540">
    <property type="entry name" value="P-loop containing nucleoside triphosphate hydrolases"/>
    <property type="match status" value="1"/>
</dbReference>
<evidence type="ECO:0000313" key="12">
    <source>
        <dbReference type="Proteomes" id="UP000251942"/>
    </source>
</evidence>
<dbReference type="STRING" id="453.Lfee_0722"/>
<dbReference type="Proteomes" id="UP000054698">
    <property type="component" value="Unassembled WGS sequence"/>
</dbReference>
<dbReference type="GO" id="GO:0006261">
    <property type="term" value="P:DNA-templated DNA replication"/>
    <property type="evidence" value="ECO:0007669"/>
    <property type="project" value="TreeGrafter"/>
</dbReference>
<evidence type="ECO:0000256" key="7">
    <source>
        <dbReference type="ARBA" id="ARBA00049244"/>
    </source>
</evidence>
<dbReference type="EC" id="2.7.7.7" evidence="1"/>
<keyword evidence="11" id="KW-1185">Reference proteome</keyword>
<keyword evidence="6" id="KW-0239">DNA-directed DNA polymerase</keyword>
<accession>A0A0W0U530</accession>
<dbReference type="Pfam" id="PF13177">
    <property type="entry name" value="DNA_pol3_delta2"/>
    <property type="match status" value="1"/>
</dbReference>
<proteinExistence type="predicted"/>
<evidence type="ECO:0000259" key="8">
    <source>
        <dbReference type="Pfam" id="PF09115"/>
    </source>
</evidence>
<dbReference type="PATRIC" id="fig|453.4.peg.785"/>
<comment type="catalytic activity">
    <reaction evidence="7">
        <text>DNA(n) + a 2'-deoxyribonucleoside 5'-triphosphate = DNA(n+1) + diphosphate</text>
        <dbReference type="Rhea" id="RHEA:22508"/>
        <dbReference type="Rhea" id="RHEA-COMP:17339"/>
        <dbReference type="Rhea" id="RHEA-COMP:17340"/>
        <dbReference type="ChEBI" id="CHEBI:33019"/>
        <dbReference type="ChEBI" id="CHEBI:61560"/>
        <dbReference type="ChEBI" id="CHEBI:173112"/>
        <dbReference type="EC" id="2.7.7.7"/>
    </reaction>
</comment>
<evidence type="ECO:0000256" key="2">
    <source>
        <dbReference type="ARBA" id="ARBA00014363"/>
    </source>
</evidence>
<keyword evidence="3 9" id="KW-0808">Transferase</keyword>
<dbReference type="RefSeq" id="WP_058443975.1">
    <property type="nucleotide sequence ID" value="NZ_CAAAHT010000039.1"/>
</dbReference>
<gene>
    <name evidence="10" type="primary">holB</name>
    <name evidence="9" type="ORF">Lfee_0722</name>
    <name evidence="10" type="ORF">NCTC12022_00457</name>
</gene>
<dbReference type="AlphaFoldDB" id="A0A0W0U530"/>
<reference evidence="10 12" key="2">
    <citation type="submission" date="2018-06" db="EMBL/GenBank/DDBJ databases">
        <authorList>
            <consortium name="Pathogen Informatics"/>
            <person name="Doyle S."/>
        </authorList>
    </citation>
    <scope>NUCLEOTIDE SEQUENCE [LARGE SCALE GENOMIC DNA]</scope>
    <source>
        <strain evidence="10 12">NCTC12022</strain>
    </source>
</reference>
<dbReference type="GO" id="GO:0009360">
    <property type="term" value="C:DNA polymerase III complex"/>
    <property type="evidence" value="ECO:0007669"/>
    <property type="project" value="InterPro"/>
</dbReference>
<dbReference type="Proteomes" id="UP000251942">
    <property type="component" value="Unassembled WGS sequence"/>
</dbReference>
<dbReference type="InterPro" id="IPR027417">
    <property type="entry name" value="P-loop_NTPase"/>
</dbReference>
<keyword evidence="4 9" id="KW-0548">Nucleotidyltransferase</keyword>
<dbReference type="GO" id="GO:0003887">
    <property type="term" value="F:DNA-directed DNA polymerase activity"/>
    <property type="evidence" value="ECO:0007669"/>
    <property type="project" value="UniProtKB-KW"/>
</dbReference>
<dbReference type="PANTHER" id="PTHR11669">
    <property type="entry name" value="REPLICATION FACTOR C / DNA POLYMERASE III GAMMA-TAU SUBUNIT"/>
    <property type="match status" value="1"/>
</dbReference>
<name>A0A0W0U530_9GAMM</name>